<reference evidence="2" key="5">
    <citation type="journal article" date="2021" name="G3 (Bethesda)">
        <title>Aegilops tauschii genome assembly Aet v5.0 features greater sequence contiguity and improved annotation.</title>
        <authorList>
            <person name="Wang L."/>
            <person name="Zhu T."/>
            <person name="Rodriguez J.C."/>
            <person name="Deal K.R."/>
            <person name="Dubcovsky J."/>
            <person name="McGuire P.E."/>
            <person name="Lux T."/>
            <person name="Spannagl M."/>
            <person name="Mayer K.F.X."/>
            <person name="Baldrich P."/>
            <person name="Meyers B.C."/>
            <person name="Huo N."/>
            <person name="Gu Y.Q."/>
            <person name="Zhou H."/>
            <person name="Devos K.M."/>
            <person name="Bennetzen J.L."/>
            <person name="Unver T."/>
            <person name="Budak H."/>
            <person name="Gulick P.J."/>
            <person name="Galiba G."/>
            <person name="Kalapos B."/>
            <person name="Nelson D.R."/>
            <person name="Li P."/>
            <person name="You F.M."/>
            <person name="Luo M.C."/>
            <person name="Dvorak J."/>
        </authorList>
    </citation>
    <scope>NUCLEOTIDE SEQUENCE [LARGE SCALE GENOMIC DNA]</scope>
    <source>
        <strain evidence="2">cv. AL8/78</strain>
    </source>
</reference>
<dbReference type="InterPro" id="IPR045693">
    <property type="entry name" value="Ndh2_N"/>
</dbReference>
<dbReference type="Proteomes" id="UP000015105">
    <property type="component" value="Chromosome 2D"/>
</dbReference>
<evidence type="ECO:0000313" key="3">
    <source>
        <dbReference type="Proteomes" id="UP000015105"/>
    </source>
</evidence>
<dbReference type="PANTHER" id="PTHR45564">
    <property type="entry name" value="NAD(P)H-QUINONE OXIDOREDUCTASE SUBUNIT 2 B, CHLOROPLASTIC"/>
    <property type="match status" value="1"/>
</dbReference>
<dbReference type="PANTHER" id="PTHR45564:SF1">
    <property type="entry name" value="NAD(P)H-QUINONE OXIDOREDUCTASE SUBUNIT 2"/>
    <property type="match status" value="1"/>
</dbReference>
<reference evidence="2" key="3">
    <citation type="journal article" date="2017" name="Nature">
        <title>Genome sequence of the progenitor of the wheat D genome Aegilops tauschii.</title>
        <authorList>
            <person name="Luo M.C."/>
            <person name="Gu Y.Q."/>
            <person name="Puiu D."/>
            <person name="Wang H."/>
            <person name="Twardziok S.O."/>
            <person name="Deal K.R."/>
            <person name="Huo N."/>
            <person name="Zhu T."/>
            <person name="Wang L."/>
            <person name="Wang Y."/>
            <person name="McGuire P.E."/>
            <person name="Liu S."/>
            <person name="Long H."/>
            <person name="Ramasamy R.K."/>
            <person name="Rodriguez J.C."/>
            <person name="Van S.L."/>
            <person name="Yuan L."/>
            <person name="Wang Z."/>
            <person name="Xia Z."/>
            <person name="Xiao L."/>
            <person name="Anderson O.D."/>
            <person name="Ouyang S."/>
            <person name="Liang Y."/>
            <person name="Zimin A.V."/>
            <person name="Pertea G."/>
            <person name="Qi P."/>
            <person name="Bennetzen J.L."/>
            <person name="Dai X."/>
            <person name="Dawson M.W."/>
            <person name="Muller H.G."/>
            <person name="Kugler K."/>
            <person name="Rivarola-Duarte L."/>
            <person name="Spannagl M."/>
            <person name="Mayer K.F.X."/>
            <person name="Lu F.H."/>
            <person name="Bevan M.W."/>
            <person name="Leroy P."/>
            <person name="Li P."/>
            <person name="You F.M."/>
            <person name="Sun Q."/>
            <person name="Liu Z."/>
            <person name="Lyons E."/>
            <person name="Wicker T."/>
            <person name="Salzberg S.L."/>
            <person name="Devos K.M."/>
            <person name="Dvorak J."/>
        </authorList>
    </citation>
    <scope>NUCLEOTIDE SEQUENCE [LARGE SCALE GENOMIC DNA]</scope>
    <source>
        <strain evidence="2">cv. AL8/78</strain>
    </source>
</reference>
<evidence type="ECO:0000313" key="2">
    <source>
        <dbReference type="EnsemblPlants" id="AET2Gv20013500.1"/>
    </source>
</evidence>
<reference evidence="3" key="2">
    <citation type="journal article" date="2017" name="Nat. Plants">
        <title>The Aegilops tauschii genome reveals multiple impacts of transposons.</title>
        <authorList>
            <person name="Zhao G."/>
            <person name="Zou C."/>
            <person name="Li K."/>
            <person name="Wang K."/>
            <person name="Li T."/>
            <person name="Gao L."/>
            <person name="Zhang X."/>
            <person name="Wang H."/>
            <person name="Yang Z."/>
            <person name="Liu X."/>
            <person name="Jiang W."/>
            <person name="Mao L."/>
            <person name="Kong X."/>
            <person name="Jiao Y."/>
            <person name="Jia J."/>
        </authorList>
    </citation>
    <scope>NUCLEOTIDE SEQUENCE [LARGE SCALE GENOMIC DNA]</scope>
    <source>
        <strain evidence="3">cv. AL8/78</strain>
    </source>
</reference>
<reference evidence="3" key="1">
    <citation type="journal article" date="2014" name="Science">
        <title>Ancient hybridizations among the ancestral genomes of bread wheat.</title>
        <authorList>
            <consortium name="International Wheat Genome Sequencing Consortium,"/>
            <person name="Marcussen T."/>
            <person name="Sandve S.R."/>
            <person name="Heier L."/>
            <person name="Spannagl M."/>
            <person name="Pfeifer M."/>
            <person name="Jakobsen K.S."/>
            <person name="Wulff B.B."/>
            <person name="Steuernagel B."/>
            <person name="Mayer K.F."/>
            <person name="Olsen O.A."/>
        </authorList>
    </citation>
    <scope>NUCLEOTIDE SEQUENCE [LARGE SCALE GENOMIC DNA]</scope>
    <source>
        <strain evidence="3">cv. AL8/78</strain>
    </source>
</reference>
<sequence>VISLTALLFRRREEPIISFLGNFLTNNFNEIFQFLIL</sequence>
<dbReference type="EnsemblPlants" id="AET2Gv20013500.1">
    <property type="protein sequence ID" value="AET2Gv20013500.1"/>
    <property type="gene ID" value="AET2Gv20013500"/>
</dbReference>
<evidence type="ECO:0000259" key="1">
    <source>
        <dbReference type="Pfam" id="PF19530"/>
    </source>
</evidence>
<reference evidence="2" key="4">
    <citation type="submission" date="2019-03" db="UniProtKB">
        <authorList>
            <consortium name="EnsemblPlants"/>
        </authorList>
    </citation>
    <scope>IDENTIFICATION</scope>
</reference>
<name>A0A453A7I3_AEGTS</name>
<dbReference type="STRING" id="200361.A0A453A7I3"/>
<proteinExistence type="predicted"/>
<dbReference type="AlphaFoldDB" id="A0A453A7I3"/>
<keyword evidence="3" id="KW-1185">Reference proteome</keyword>
<feature type="domain" description="NAD(P)H-quinone oxidoreductase subunit 2 N-terminal" evidence="1">
    <location>
        <begin position="2"/>
        <end position="37"/>
    </location>
</feature>
<protein>
    <recommendedName>
        <fullName evidence="1">NAD(P)H-quinone oxidoreductase subunit 2 N-terminal domain-containing protein</fullName>
    </recommendedName>
</protein>
<dbReference type="Pfam" id="PF19530">
    <property type="entry name" value="Ndh2_N"/>
    <property type="match status" value="1"/>
</dbReference>
<organism evidence="2 3">
    <name type="scientific">Aegilops tauschii subsp. strangulata</name>
    <name type="common">Goatgrass</name>
    <dbReference type="NCBI Taxonomy" id="200361"/>
    <lineage>
        <taxon>Eukaryota</taxon>
        <taxon>Viridiplantae</taxon>
        <taxon>Streptophyta</taxon>
        <taxon>Embryophyta</taxon>
        <taxon>Tracheophyta</taxon>
        <taxon>Spermatophyta</taxon>
        <taxon>Magnoliopsida</taxon>
        <taxon>Liliopsida</taxon>
        <taxon>Poales</taxon>
        <taxon>Poaceae</taxon>
        <taxon>BOP clade</taxon>
        <taxon>Pooideae</taxon>
        <taxon>Triticodae</taxon>
        <taxon>Triticeae</taxon>
        <taxon>Triticinae</taxon>
        <taxon>Aegilops</taxon>
    </lineage>
</organism>
<dbReference type="Gramene" id="AET2Gv20013500.1">
    <property type="protein sequence ID" value="AET2Gv20013500.1"/>
    <property type="gene ID" value="AET2Gv20013500"/>
</dbReference>
<accession>A0A453A7I3</accession>